<feature type="coiled-coil region" evidence="1">
    <location>
        <begin position="229"/>
        <end position="284"/>
    </location>
</feature>
<evidence type="ECO:0000256" key="1">
    <source>
        <dbReference type="SAM" id="Coils"/>
    </source>
</evidence>
<name>A0A142VBL7_9CHLR</name>
<feature type="transmembrane region" description="Helical" evidence="2">
    <location>
        <begin position="12"/>
        <end position="29"/>
    </location>
</feature>
<dbReference type="RefSeq" id="WP_015407308.1">
    <property type="nucleotide sequence ID" value="NZ_CP011127.1"/>
</dbReference>
<organism evidence="4 5">
    <name type="scientific">Dehalococcoides mccartyi</name>
    <dbReference type="NCBI Taxonomy" id="61435"/>
    <lineage>
        <taxon>Bacteria</taxon>
        <taxon>Bacillati</taxon>
        <taxon>Chloroflexota</taxon>
        <taxon>Dehalococcoidia</taxon>
        <taxon>Dehalococcoidales</taxon>
        <taxon>Dehalococcoidaceae</taxon>
        <taxon>Dehalococcoides</taxon>
    </lineage>
</organism>
<dbReference type="PATRIC" id="fig|61435.8.peg.1373"/>
<keyword evidence="2" id="KW-0472">Membrane</keyword>
<sequence length="368" mass="42007">MNWFKRHLHWSLVLGWVIPIALWYLAIFITSQVASAQQQVLDETVWLDIYYVFVMAYVVWLLVLVGWVLRQKGRSLVWLLLLFVPFGWLAPFMLDNRRNSVLFSTQTAGKNTLSALKKTPEINKKGNQMSFCAKCGNKLGEGDAFCRNCGSSRRNTPLTESPIMESHLAESAPSDVIPLSGEQVVLPDMLQTKQNWFRRGFIGLCILSGLLVATAGFLGYQWNNTASAKDNLQSSYNTLSAEKEGLITENISLYSQVNTLNSQNSQKSSQIINLTNQINELNAKYPQKYFTSVTVLKNWLNTAVNKVSWSLSGWDRSLALQKLALADGYIWNISYDDYTNTYINVVFVEPEYIYYVWHDGDYELRGYY</sequence>
<dbReference type="Pfam" id="PF13240">
    <property type="entry name" value="Zn_Ribbon_1"/>
    <property type="match status" value="1"/>
</dbReference>
<dbReference type="AlphaFoldDB" id="A0A142VBL7"/>
<feature type="transmembrane region" description="Helical" evidence="2">
    <location>
        <begin position="49"/>
        <end position="69"/>
    </location>
</feature>
<keyword evidence="1" id="KW-0175">Coiled coil</keyword>
<keyword evidence="2" id="KW-1133">Transmembrane helix</keyword>
<gene>
    <name evidence="4" type="ORF">Dm11a5_1382</name>
</gene>
<feature type="transmembrane region" description="Helical" evidence="2">
    <location>
        <begin position="76"/>
        <end position="94"/>
    </location>
</feature>
<evidence type="ECO:0000259" key="3">
    <source>
        <dbReference type="Pfam" id="PF13240"/>
    </source>
</evidence>
<proteinExistence type="predicted"/>
<evidence type="ECO:0000256" key="2">
    <source>
        <dbReference type="SAM" id="Phobius"/>
    </source>
</evidence>
<accession>A0A142VBL7</accession>
<dbReference type="InterPro" id="IPR026870">
    <property type="entry name" value="Zinc_ribbon_dom"/>
</dbReference>
<feature type="transmembrane region" description="Helical" evidence="2">
    <location>
        <begin position="196"/>
        <end position="220"/>
    </location>
</feature>
<evidence type="ECO:0000313" key="5">
    <source>
        <dbReference type="Proteomes" id="UP000076394"/>
    </source>
</evidence>
<dbReference type="EMBL" id="CP011127">
    <property type="protein sequence ID" value="AMU87208.1"/>
    <property type="molecule type" value="Genomic_DNA"/>
</dbReference>
<feature type="domain" description="Zinc-ribbon" evidence="3">
    <location>
        <begin position="131"/>
        <end position="151"/>
    </location>
</feature>
<dbReference type="Proteomes" id="UP000076394">
    <property type="component" value="Chromosome"/>
</dbReference>
<protein>
    <submittedName>
        <fullName evidence="4">Putative membrane protein</fullName>
    </submittedName>
</protein>
<evidence type="ECO:0000313" key="4">
    <source>
        <dbReference type="EMBL" id="AMU87208.1"/>
    </source>
</evidence>
<reference evidence="4 5" key="1">
    <citation type="submission" date="2015-03" db="EMBL/GenBank/DDBJ databases">
        <title>Genomic characterization of Dehalococcoides mccartyi strain 11a5, an unusal plasmid-containing chloroethene dechlorinator.</title>
        <authorList>
            <person name="Zhao S."/>
            <person name="Ding C."/>
            <person name="He J."/>
        </authorList>
    </citation>
    <scope>NUCLEOTIDE SEQUENCE [LARGE SCALE GENOMIC DNA]</scope>
    <source>
        <strain evidence="4 5">11a5</strain>
    </source>
</reference>
<dbReference type="OrthoDB" id="517663at2"/>
<keyword evidence="2" id="KW-0812">Transmembrane</keyword>